<dbReference type="SMART" id="SM00336">
    <property type="entry name" value="BBOX"/>
    <property type="match status" value="1"/>
</dbReference>
<accession>A0ABV0PEG1</accession>
<dbReference type="CDD" id="cd14961">
    <property type="entry name" value="NHL_TRIM32_like"/>
    <property type="match status" value="1"/>
</dbReference>
<proteinExistence type="inferred from homology"/>
<organism evidence="9 10">
    <name type="scientific">Goodea atripinnis</name>
    <dbReference type="NCBI Taxonomy" id="208336"/>
    <lineage>
        <taxon>Eukaryota</taxon>
        <taxon>Metazoa</taxon>
        <taxon>Chordata</taxon>
        <taxon>Craniata</taxon>
        <taxon>Vertebrata</taxon>
        <taxon>Euteleostomi</taxon>
        <taxon>Actinopterygii</taxon>
        <taxon>Neopterygii</taxon>
        <taxon>Teleostei</taxon>
        <taxon>Neoteleostei</taxon>
        <taxon>Acanthomorphata</taxon>
        <taxon>Ovalentaria</taxon>
        <taxon>Atherinomorphae</taxon>
        <taxon>Cyprinodontiformes</taxon>
        <taxon>Goodeidae</taxon>
        <taxon>Goodea</taxon>
    </lineage>
</organism>
<evidence type="ECO:0000256" key="1">
    <source>
        <dbReference type="ARBA" id="ARBA00008518"/>
    </source>
</evidence>
<comment type="similarity">
    <text evidence="1">Belongs to the TRIM/RBCC family.</text>
</comment>
<reference evidence="9 10" key="1">
    <citation type="submission" date="2021-06" db="EMBL/GenBank/DDBJ databases">
        <authorList>
            <person name="Palmer J.M."/>
        </authorList>
    </citation>
    <scope>NUCLEOTIDE SEQUENCE [LARGE SCALE GENOMIC DNA]</scope>
    <source>
        <strain evidence="9 10">GA_2019</strain>
        <tissue evidence="9">Muscle</tissue>
    </source>
</reference>
<evidence type="ECO:0000256" key="3">
    <source>
        <dbReference type="ARBA" id="ARBA00022737"/>
    </source>
</evidence>
<evidence type="ECO:0000313" key="9">
    <source>
        <dbReference type="EMBL" id="MEQ2181864.1"/>
    </source>
</evidence>
<dbReference type="PROSITE" id="PS50119">
    <property type="entry name" value="ZF_BBOX"/>
    <property type="match status" value="1"/>
</dbReference>
<feature type="repeat" description="NHL" evidence="7">
    <location>
        <begin position="324"/>
        <end position="367"/>
    </location>
</feature>
<evidence type="ECO:0000256" key="7">
    <source>
        <dbReference type="PROSITE-ProRule" id="PRU00504"/>
    </source>
</evidence>
<dbReference type="InterPro" id="IPR013083">
    <property type="entry name" value="Znf_RING/FYVE/PHD"/>
</dbReference>
<dbReference type="PROSITE" id="PS51125">
    <property type="entry name" value="NHL"/>
    <property type="match status" value="4"/>
</dbReference>
<dbReference type="InterPro" id="IPR001258">
    <property type="entry name" value="NHL_repeat"/>
</dbReference>
<comment type="caution">
    <text evidence="9">The sequence shown here is derived from an EMBL/GenBank/DDBJ whole genome shotgun (WGS) entry which is preliminary data.</text>
</comment>
<evidence type="ECO:0000313" key="10">
    <source>
        <dbReference type="Proteomes" id="UP001476798"/>
    </source>
</evidence>
<dbReference type="PANTHER" id="PTHR25464:SF3">
    <property type="entry name" value="E3 UBIQUITIN-PROTEIN LIGASE TRIM32"/>
    <property type="match status" value="1"/>
</dbReference>
<feature type="repeat" description="NHL" evidence="7">
    <location>
        <begin position="522"/>
        <end position="555"/>
    </location>
</feature>
<keyword evidence="10" id="KW-1185">Reference proteome</keyword>
<feature type="repeat" description="NHL" evidence="7">
    <location>
        <begin position="373"/>
        <end position="408"/>
    </location>
</feature>
<feature type="non-terminal residue" evidence="9">
    <location>
        <position position="1"/>
    </location>
</feature>
<keyword evidence="4 6" id="KW-0863">Zinc-finger</keyword>
<evidence type="ECO:0000259" key="8">
    <source>
        <dbReference type="PROSITE" id="PS50119"/>
    </source>
</evidence>
<name>A0ABV0PEG1_9TELE</name>
<dbReference type="Proteomes" id="UP001476798">
    <property type="component" value="Unassembled WGS sequence"/>
</dbReference>
<dbReference type="SUPFAM" id="SSF101898">
    <property type="entry name" value="NHL repeat"/>
    <property type="match status" value="1"/>
</dbReference>
<dbReference type="Gene3D" id="2.120.10.30">
    <property type="entry name" value="TolB, C-terminal domain"/>
    <property type="match status" value="2"/>
</dbReference>
<dbReference type="EMBL" id="JAHRIO010071176">
    <property type="protein sequence ID" value="MEQ2181864.1"/>
    <property type="molecule type" value="Genomic_DNA"/>
</dbReference>
<dbReference type="InterPro" id="IPR000315">
    <property type="entry name" value="Znf_B-box"/>
</dbReference>
<dbReference type="Gene3D" id="3.30.160.60">
    <property type="entry name" value="Classic Zinc Finger"/>
    <property type="match status" value="1"/>
</dbReference>
<protein>
    <recommendedName>
        <fullName evidence="8">B box-type domain-containing protein</fullName>
    </recommendedName>
</protein>
<dbReference type="Gene3D" id="3.30.40.10">
    <property type="entry name" value="Zinc/RING finger domain, C3HC4 (zinc finger)"/>
    <property type="match status" value="1"/>
</dbReference>
<evidence type="ECO:0000256" key="2">
    <source>
        <dbReference type="ARBA" id="ARBA00022723"/>
    </source>
</evidence>
<keyword evidence="5" id="KW-0862">Zinc</keyword>
<evidence type="ECO:0000256" key="4">
    <source>
        <dbReference type="ARBA" id="ARBA00022771"/>
    </source>
</evidence>
<evidence type="ECO:0000256" key="6">
    <source>
        <dbReference type="PROSITE-ProRule" id="PRU00024"/>
    </source>
</evidence>
<feature type="domain" description="B box-type" evidence="8">
    <location>
        <begin position="53"/>
        <end position="96"/>
    </location>
</feature>
<keyword evidence="3" id="KW-0677">Repeat</keyword>
<dbReference type="Pfam" id="PF01436">
    <property type="entry name" value="NHL"/>
    <property type="match status" value="2"/>
</dbReference>
<dbReference type="SUPFAM" id="SSF57845">
    <property type="entry name" value="B-box zinc-binding domain"/>
    <property type="match status" value="1"/>
</dbReference>
<sequence length="563" mass="61996">CRLCLEKLLASTINGVRCPFCSKVSRMSSISQLADNLTVLKIIDCTLTCSAAAAALMCKSCGNRLPRQFCYDCTTVLCEVCKGEGHLHEGHSVQPIKMAAEQRRKELSGRLAALRDVMGNIQKKKTALENISKSLRQKYRVVQQEYSTAELHLQEELSRSRKTFTASLGEVEKLNAQVLEEQTYLLNLAEVKVVSRCDYLTVRVRQSDIALLKDDGAGSDDEELDLRSSLPTKFQLQEPTLARAEHSKPIEVGRLTTNTYIVNTDDEKGGLETVLDFSAEDAPLGATGGPVMVPVDLYRDVDMVSTIFNRKGVPREIRRNASIDNFVLSFFGADLPNLIPLSIAVTPQGLIGVTDNYDNSVKVYTVDGHYVACHKNQLIKPWGITAMPSGQFVVSDVEGGKLWCLAVDRNVGVVSYNRLCSAVRPKFVTCDAAGIVYFTQGLALNFEKRQNEPHLEGGFSIGSVGTDGQLGKQLSHFFSETEDFRCITGMCVDANGDLLVTDSGRKEILQFPKEGGFNILIQEGLTCPVGVATTQKGQLLVLDCWDHCVKVFTYVQRRHSSTS</sequence>
<dbReference type="PANTHER" id="PTHR25464">
    <property type="entry name" value="TRIPARTITE MOTIF-CONTAINING PROTEIN 2-LIKE PROTEIN"/>
    <property type="match status" value="1"/>
</dbReference>
<keyword evidence="2" id="KW-0479">Metal-binding</keyword>
<dbReference type="InterPro" id="IPR011042">
    <property type="entry name" value="6-blade_b-propeller_TolB-like"/>
</dbReference>
<gene>
    <name evidence="9" type="ORF">GOODEAATRI_015986</name>
</gene>
<feature type="repeat" description="NHL" evidence="7">
    <location>
        <begin position="471"/>
        <end position="514"/>
    </location>
</feature>
<evidence type="ECO:0000256" key="5">
    <source>
        <dbReference type="ARBA" id="ARBA00022833"/>
    </source>
</evidence>
<dbReference type="Pfam" id="PF00643">
    <property type="entry name" value="zf-B_box"/>
    <property type="match status" value="1"/>
</dbReference>